<dbReference type="CDD" id="cd01335">
    <property type="entry name" value="Radical_SAM"/>
    <property type="match status" value="1"/>
</dbReference>
<keyword evidence="9" id="KW-1185">Reference proteome</keyword>
<dbReference type="RefSeq" id="WP_221476590.1">
    <property type="nucleotide sequence ID" value="NZ_JACHJL010000008.1"/>
</dbReference>
<dbReference type="PANTHER" id="PTHR30538:SF0">
    <property type="entry name" value="L-LYSINE 2,3-AMINOMUTASE AQ_1632-RELATED"/>
    <property type="match status" value="1"/>
</dbReference>
<dbReference type="GO" id="GO:0051539">
    <property type="term" value="F:4 iron, 4 sulfur cluster binding"/>
    <property type="evidence" value="ECO:0007669"/>
    <property type="project" value="UniProtKB-KW"/>
</dbReference>
<evidence type="ECO:0000256" key="6">
    <source>
        <dbReference type="ARBA" id="ARBA00023004"/>
    </source>
</evidence>
<accession>A0A7W9QCL5</accession>
<keyword evidence="7" id="KW-0411">Iron-sulfur</keyword>
<evidence type="ECO:0000256" key="1">
    <source>
        <dbReference type="ARBA" id="ARBA00001933"/>
    </source>
</evidence>
<protein>
    <submittedName>
        <fullName evidence="8">KamA family protein</fullName>
    </submittedName>
</protein>
<evidence type="ECO:0000256" key="7">
    <source>
        <dbReference type="ARBA" id="ARBA00023014"/>
    </source>
</evidence>
<keyword evidence="6" id="KW-0408">Iron</keyword>
<dbReference type="InterPro" id="IPR013785">
    <property type="entry name" value="Aldolase_TIM"/>
</dbReference>
<reference evidence="8 9" key="1">
    <citation type="submission" date="2020-08" db="EMBL/GenBank/DDBJ databases">
        <title>Genomic Encyclopedia of Type Strains, Phase III (KMG-III): the genomes of soil and plant-associated and newly described type strains.</title>
        <authorList>
            <person name="Whitman W."/>
        </authorList>
    </citation>
    <scope>NUCLEOTIDE SEQUENCE [LARGE SCALE GENOMIC DNA]</scope>
    <source>
        <strain evidence="8 9">CECT 8305</strain>
    </source>
</reference>
<dbReference type="Gene3D" id="3.20.20.70">
    <property type="entry name" value="Aldolase class I"/>
    <property type="match status" value="1"/>
</dbReference>
<dbReference type="Proteomes" id="UP000588098">
    <property type="component" value="Unassembled WGS sequence"/>
</dbReference>
<dbReference type="InterPro" id="IPR003739">
    <property type="entry name" value="Lys_aminomutase/Glu_NH3_mut"/>
</dbReference>
<keyword evidence="2" id="KW-0004">4Fe-4S</keyword>
<keyword evidence="5" id="KW-0663">Pyridoxal phosphate</keyword>
<comment type="cofactor">
    <cofactor evidence="1">
        <name>pyridoxal 5'-phosphate</name>
        <dbReference type="ChEBI" id="CHEBI:597326"/>
    </cofactor>
</comment>
<dbReference type="SUPFAM" id="SSF102114">
    <property type="entry name" value="Radical SAM enzymes"/>
    <property type="match status" value="1"/>
</dbReference>
<proteinExistence type="predicted"/>
<dbReference type="SFLD" id="SFLDG01070">
    <property type="entry name" value="PLP-dependent"/>
    <property type="match status" value="1"/>
</dbReference>
<evidence type="ECO:0000256" key="3">
    <source>
        <dbReference type="ARBA" id="ARBA00022691"/>
    </source>
</evidence>
<sequence>MTTHEQGGSATRTVSGRRLAALVRDRCADEQLAHDVEVVRQVLPFKVSRHVIDQLVDWKSAPDDPLYRLLFPHRDMLDPKHFRAIERALGDPVALRSAVASVRGTLNPHPGEQLTRNIPHEDGDEVSGVQHKYAQTALVFPRHGQTCHAYCAYCFRWAQFVGHPELRIADEGPRQVIAYLRRHPEVSDVLLTGGDPLVMRSELLEPYIDALLGPGLEHISTLRIGTKALSFHPARLVNDPDAARLLRLLESVTAAGRQLAVMLHVSHPRELEPAVTRQAVAALRAVGAQLWAQAPVVRHVNDDPTVWADAWHAQLMLGIHPYYLFVERDTGAQRYFGLPLQRAYEIYRDAVVRMSGLGRTARGPVMSTTEGKVTVDGVAELPGGRAFALRYLQARVPDVVGRPFYAVWDPAAQWWSELVPFSRHDRGFFPPGARGAGGADRAAAR</sequence>
<evidence type="ECO:0000313" key="9">
    <source>
        <dbReference type="Proteomes" id="UP000588098"/>
    </source>
</evidence>
<dbReference type="InterPro" id="IPR007197">
    <property type="entry name" value="rSAM"/>
</dbReference>
<evidence type="ECO:0000256" key="4">
    <source>
        <dbReference type="ARBA" id="ARBA00022723"/>
    </source>
</evidence>
<evidence type="ECO:0000256" key="5">
    <source>
        <dbReference type="ARBA" id="ARBA00022898"/>
    </source>
</evidence>
<dbReference type="AlphaFoldDB" id="A0A7W9QCL5"/>
<keyword evidence="4" id="KW-0479">Metal-binding</keyword>
<dbReference type="PANTHER" id="PTHR30538">
    <property type="entry name" value="LYSINE 2,3-AMINOMUTASE-RELATED"/>
    <property type="match status" value="1"/>
</dbReference>
<gene>
    <name evidence="8" type="ORF">FHS42_003607</name>
</gene>
<dbReference type="InterPro" id="IPR058240">
    <property type="entry name" value="rSAM_sf"/>
</dbReference>
<evidence type="ECO:0000256" key="2">
    <source>
        <dbReference type="ARBA" id="ARBA00022485"/>
    </source>
</evidence>
<dbReference type="GO" id="GO:0046872">
    <property type="term" value="F:metal ion binding"/>
    <property type="evidence" value="ECO:0007669"/>
    <property type="project" value="UniProtKB-KW"/>
</dbReference>
<dbReference type="SFLD" id="SFLDS00029">
    <property type="entry name" value="Radical_SAM"/>
    <property type="match status" value="1"/>
</dbReference>
<name>A0A7W9QCL5_9ACTN</name>
<comment type="caution">
    <text evidence="8">The sequence shown here is derived from an EMBL/GenBank/DDBJ whole genome shotgun (WGS) entry which is preliminary data.</text>
</comment>
<dbReference type="EMBL" id="JACHJL010000008">
    <property type="protein sequence ID" value="MBB5936532.1"/>
    <property type="molecule type" value="Genomic_DNA"/>
</dbReference>
<dbReference type="GO" id="GO:0003824">
    <property type="term" value="F:catalytic activity"/>
    <property type="evidence" value="ECO:0007669"/>
    <property type="project" value="InterPro"/>
</dbReference>
<evidence type="ECO:0000313" key="8">
    <source>
        <dbReference type="EMBL" id="MBB5936532.1"/>
    </source>
</evidence>
<keyword evidence="3" id="KW-0949">S-adenosyl-L-methionine</keyword>
<organism evidence="8 9">
    <name type="scientific">Streptomyces zagrosensis</name>
    <dbReference type="NCBI Taxonomy" id="1042984"/>
    <lineage>
        <taxon>Bacteria</taxon>
        <taxon>Bacillati</taxon>
        <taxon>Actinomycetota</taxon>
        <taxon>Actinomycetes</taxon>
        <taxon>Kitasatosporales</taxon>
        <taxon>Streptomycetaceae</taxon>
        <taxon>Streptomyces</taxon>
    </lineage>
</organism>